<comment type="function">
    <text evidence="1">Involved in the partitioning of the mitochondrial organelle and mitochondrial DNA (mtDNA) inheritance.</text>
</comment>
<evidence type="ECO:0000313" key="8">
    <source>
        <dbReference type="Proteomes" id="UP000093000"/>
    </source>
</evidence>
<dbReference type="Pfam" id="PF14881">
    <property type="entry name" value="Tubulin_3"/>
    <property type="match status" value="1"/>
</dbReference>
<dbReference type="EMBL" id="LUGH01000856">
    <property type="protein sequence ID" value="OBZ82487.1"/>
    <property type="molecule type" value="Genomic_DNA"/>
</dbReference>
<dbReference type="AlphaFoldDB" id="A0A1C7N061"/>
<comment type="similarity">
    <text evidence="3">Belongs to the misato family.</text>
</comment>
<evidence type="ECO:0000259" key="5">
    <source>
        <dbReference type="Pfam" id="PF10644"/>
    </source>
</evidence>
<evidence type="ECO:0000256" key="1">
    <source>
        <dbReference type="ARBA" id="ARBA00003757"/>
    </source>
</evidence>
<evidence type="ECO:0000256" key="4">
    <source>
        <dbReference type="ARBA" id="ARBA00023128"/>
    </source>
</evidence>
<dbReference type="CDD" id="cd06060">
    <property type="entry name" value="misato"/>
    <property type="match status" value="1"/>
</dbReference>
<feature type="domain" description="DML1/Misato tubulin" evidence="6">
    <location>
        <begin position="132"/>
        <end position="319"/>
    </location>
</feature>
<dbReference type="FunCoup" id="A0A1C7N061">
    <property type="interactions" value="243"/>
</dbReference>
<protein>
    <submittedName>
        <fullName evidence="7">Protein DML1</fullName>
    </submittedName>
</protein>
<dbReference type="PROSITE" id="PS00228">
    <property type="entry name" value="TUBULIN_B_AUTOREG"/>
    <property type="match status" value="1"/>
</dbReference>
<dbReference type="GO" id="GO:0007005">
    <property type="term" value="P:mitochondrion organization"/>
    <property type="evidence" value="ECO:0007669"/>
    <property type="project" value="InterPro"/>
</dbReference>
<dbReference type="PANTHER" id="PTHR13391">
    <property type="entry name" value="MITOCHONDRIAL DISTRIBUTION REGULATOR MISATO"/>
    <property type="match status" value="1"/>
</dbReference>
<keyword evidence="4" id="KW-0496">Mitochondrion</keyword>
<dbReference type="InterPro" id="IPR049942">
    <property type="entry name" value="DML1/Misato"/>
</dbReference>
<dbReference type="OrthoDB" id="271881at2759"/>
<feature type="domain" description="Misato Segment II tubulin-like" evidence="5">
    <location>
        <begin position="2"/>
        <end position="114"/>
    </location>
</feature>
<dbReference type="Pfam" id="PF10644">
    <property type="entry name" value="Misat_Tub_SegII"/>
    <property type="match status" value="1"/>
</dbReference>
<dbReference type="Proteomes" id="UP000093000">
    <property type="component" value="Unassembled WGS sequence"/>
</dbReference>
<reference evidence="7 8" key="1">
    <citation type="submission" date="2016-03" db="EMBL/GenBank/DDBJ databases">
        <title>Choanephora cucurbitarum.</title>
        <authorList>
            <person name="Min B."/>
            <person name="Park H."/>
            <person name="Park J.-H."/>
            <person name="Shin H.-D."/>
            <person name="Choi I.-G."/>
        </authorList>
    </citation>
    <scope>NUCLEOTIDE SEQUENCE [LARGE SCALE GENOMIC DNA]</scope>
    <source>
        <strain evidence="7 8">KUS-F28377</strain>
    </source>
</reference>
<evidence type="ECO:0000259" key="6">
    <source>
        <dbReference type="Pfam" id="PF14881"/>
    </source>
</evidence>
<evidence type="ECO:0000256" key="3">
    <source>
        <dbReference type="ARBA" id="ARBA00008507"/>
    </source>
</evidence>
<dbReference type="PANTHER" id="PTHR13391:SF0">
    <property type="entry name" value="PROTEIN MISATO HOMOLOG 1"/>
    <property type="match status" value="1"/>
</dbReference>
<dbReference type="SUPFAM" id="SSF52490">
    <property type="entry name" value="Tubulin nucleotide-binding domain-like"/>
    <property type="match status" value="1"/>
</dbReference>
<name>A0A1C7N061_9FUNG</name>
<dbReference type="InterPro" id="IPR019605">
    <property type="entry name" value="Misato_II_tubulin-like"/>
</dbReference>
<dbReference type="STRING" id="101091.A0A1C7N061"/>
<comment type="subcellular location">
    <subcellularLocation>
        <location evidence="2">Mitochondrion</location>
    </subcellularLocation>
</comment>
<comment type="caution">
    <text evidence="7">The sequence shown here is derived from an EMBL/GenBank/DDBJ whole genome shotgun (WGS) entry which is preliminary data.</text>
</comment>
<dbReference type="GO" id="GO:0005739">
    <property type="term" value="C:mitochondrion"/>
    <property type="evidence" value="ECO:0007669"/>
    <property type="project" value="UniProtKB-SubCell"/>
</dbReference>
<dbReference type="InterPro" id="IPR013838">
    <property type="entry name" value="Beta-tubulin_BS"/>
</dbReference>
<dbReference type="Gene3D" id="3.40.50.1440">
    <property type="entry name" value="Tubulin/FtsZ, GTPase domain"/>
    <property type="match status" value="1"/>
</dbReference>
<organism evidence="7 8">
    <name type="scientific">Choanephora cucurbitarum</name>
    <dbReference type="NCBI Taxonomy" id="101091"/>
    <lineage>
        <taxon>Eukaryota</taxon>
        <taxon>Fungi</taxon>
        <taxon>Fungi incertae sedis</taxon>
        <taxon>Mucoromycota</taxon>
        <taxon>Mucoromycotina</taxon>
        <taxon>Mucoromycetes</taxon>
        <taxon>Mucorales</taxon>
        <taxon>Mucorineae</taxon>
        <taxon>Choanephoraceae</taxon>
        <taxon>Choanephoroideae</taxon>
        <taxon>Choanephora</taxon>
    </lineage>
</organism>
<evidence type="ECO:0000256" key="2">
    <source>
        <dbReference type="ARBA" id="ARBA00004173"/>
    </source>
</evidence>
<gene>
    <name evidence="7" type="primary">DML1</name>
    <name evidence="7" type="ORF">A0J61_09463</name>
</gene>
<dbReference type="InParanoid" id="A0A1C7N061"/>
<accession>A0A1C7N061</accession>
<dbReference type="InterPro" id="IPR029209">
    <property type="entry name" value="DML1/Misato_tubulin"/>
</dbReference>
<sequence length="505" mass="58023">MREIITLQLGSIANHVGTHFWNAQEEYFSRSTEKDEIDHQVLYRQGETANGEATYAPRTLIYDLKGGFGSMQKYNKLFGGDLAGEEEPGILWEQGIHRINRSLSKSKYQQELDRMELENDVCMDPDVLDQLNDSVNNWSDYNRIYYHPRSINPIVTHQMDNEITPFDNFTIGRQAYVENEKETETFEENFRFFVEECDSLQGFQLFTDVDDGFGGFTEGLLNNIRDEFAKTPILTYGLSDSFAQHRTERHKQKIMLNRSLSLTRLSELSSLYVPIYTPTLKSVQQSGLASFLKFNELSRYHTSAIIAAAIETNSLPYRLKQNPITLADTIGKLNWARNTNLASLSVCLPLPISKQGYHHTLSLLNQPKQLLPIMPLLSRLEKEDKVIYGEVVVARGLSNKMQQQEPYLEALYTNFKDGNDPLQSRYSLESTLPLPDSFPRIFQQFDQEGLLDPSIGQEIVPEEIPSLVHLSSGTQLKATIDQHIRHLQQTHLKDFWEYTQGEFMI</sequence>
<dbReference type="InterPro" id="IPR036525">
    <property type="entry name" value="Tubulin/FtsZ_GTPase_sf"/>
</dbReference>
<evidence type="ECO:0000313" key="7">
    <source>
        <dbReference type="EMBL" id="OBZ82487.1"/>
    </source>
</evidence>
<keyword evidence="8" id="KW-1185">Reference proteome</keyword>
<proteinExistence type="inferred from homology"/>